<dbReference type="EMBL" id="JYON01000002">
    <property type="protein sequence ID" value="KJH73096.1"/>
    <property type="molecule type" value="Genomic_DNA"/>
</dbReference>
<protein>
    <submittedName>
        <fullName evidence="1">Uncharacterized protein</fullName>
    </submittedName>
</protein>
<reference evidence="1 2" key="1">
    <citation type="submission" date="2015-02" db="EMBL/GenBank/DDBJ databases">
        <title>Draft genome of a novel marine cyanobacterium (Chroococcales) isolated from South Atlantic Ocean.</title>
        <authorList>
            <person name="Rigonato J."/>
            <person name="Alvarenga D.O."/>
            <person name="Branco L.H."/>
            <person name="Varani A.M."/>
            <person name="Brandini F.P."/>
            <person name="Fiore M.F."/>
        </authorList>
    </citation>
    <scope>NUCLEOTIDE SEQUENCE [LARGE SCALE GENOMIC DNA]</scope>
    <source>
        <strain evidence="1 2">CENA595</strain>
    </source>
</reference>
<organism evidence="1 2">
    <name type="scientific">Aliterella atlantica CENA595</name>
    <dbReference type="NCBI Taxonomy" id="1618023"/>
    <lineage>
        <taxon>Bacteria</taxon>
        <taxon>Bacillati</taxon>
        <taxon>Cyanobacteriota</taxon>
        <taxon>Cyanophyceae</taxon>
        <taxon>Chroococcidiopsidales</taxon>
        <taxon>Aliterellaceae</taxon>
        <taxon>Aliterella</taxon>
    </lineage>
</organism>
<sequence length="234" mass="26683">MRSPEDVKSDLIQLIRESQAVSPQLANRLDEMRRWIAQKKSGLLMRKRYVMQLLEELIADASVWLSLQQLSQEDKNTELAGLSTPERYWYRDLFPAWFNEKDPKLHIWKKNLMAGNFQGNDAAFINKICLGLENGGCETLNPFIADLSMATDLIASGTQKSPLCVQVTSVRDNLSTDKQVQWQETLEHWGIVRGLFISFNPSQVQVNAKVTLIIQLNSDLLPEQCYLKASVDNL</sequence>
<gene>
    <name evidence="1" type="ORF">UH38_03275</name>
</gene>
<name>A0A0D9A0U0_9CYAN</name>
<accession>A0A0D9A0U0</accession>
<dbReference type="Proteomes" id="UP000032452">
    <property type="component" value="Unassembled WGS sequence"/>
</dbReference>
<dbReference type="OrthoDB" id="489576at2"/>
<keyword evidence="2" id="KW-1185">Reference proteome</keyword>
<dbReference type="RefSeq" id="WP_045053192.1">
    <property type="nucleotide sequence ID" value="NZ_CAWMDP010000059.1"/>
</dbReference>
<evidence type="ECO:0000313" key="2">
    <source>
        <dbReference type="Proteomes" id="UP000032452"/>
    </source>
</evidence>
<evidence type="ECO:0000313" key="1">
    <source>
        <dbReference type="EMBL" id="KJH73096.1"/>
    </source>
</evidence>
<proteinExistence type="predicted"/>
<comment type="caution">
    <text evidence="1">The sequence shown here is derived from an EMBL/GenBank/DDBJ whole genome shotgun (WGS) entry which is preliminary data.</text>
</comment>
<dbReference type="AlphaFoldDB" id="A0A0D9A0U0"/>
<dbReference type="STRING" id="1618023.UH38_03275"/>